<feature type="transmembrane region" description="Helical" evidence="21">
    <location>
        <begin position="143"/>
        <end position="160"/>
    </location>
</feature>
<dbReference type="Proteomes" id="UP000003175">
    <property type="component" value="Unassembled WGS sequence"/>
</dbReference>
<evidence type="ECO:0000256" key="5">
    <source>
        <dbReference type="ARBA" id="ARBA00022448"/>
    </source>
</evidence>
<accession>A0ABN0DP93</accession>
<evidence type="ECO:0000256" key="7">
    <source>
        <dbReference type="ARBA" id="ARBA00022723"/>
    </source>
</evidence>
<dbReference type="NCBIfam" id="TIGR01511">
    <property type="entry name" value="ATPase-IB1_Cu"/>
    <property type="match status" value="1"/>
</dbReference>
<evidence type="ECO:0000256" key="1">
    <source>
        <dbReference type="ARBA" id="ARBA00004127"/>
    </source>
</evidence>
<dbReference type="Gene3D" id="3.40.1110.10">
    <property type="entry name" value="Calcium-transporting ATPase, cytoplasmic domain N"/>
    <property type="match status" value="1"/>
</dbReference>
<evidence type="ECO:0000256" key="15">
    <source>
        <dbReference type="ARBA" id="ARBA00023008"/>
    </source>
</evidence>
<dbReference type="SUPFAM" id="SSF56784">
    <property type="entry name" value="HAD-like"/>
    <property type="match status" value="1"/>
</dbReference>
<keyword evidence="5" id="KW-0813">Transport</keyword>
<feature type="transmembrane region" description="Helical" evidence="21">
    <location>
        <begin position="742"/>
        <end position="761"/>
    </location>
</feature>
<evidence type="ECO:0000256" key="16">
    <source>
        <dbReference type="ARBA" id="ARBA00023065"/>
    </source>
</evidence>
<dbReference type="NCBIfam" id="TIGR00003">
    <property type="entry name" value="copper ion binding protein"/>
    <property type="match status" value="2"/>
</dbReference>
<evidence type="ECO:0000256" key="14">
    <source>
        <dbReference type="ARBA" id="ARBA00022989"/>
    </source>
</evidence>
<dbReference type="PRINTS" id="PR00119">
    <property type="entry name" value="CATATPASE"/>
</dbReference>
<dbReference type="Pfam" id="PF00702">
    <property type="entry name" value="Hydrolase"/>
    <property type="match status" value="1"/>
</dbReference>
<dbReference type="SUPFAM" id="SSF81665">
    <property type="entry name" value="Calcium ATPase, transmembrane domain M"/>
    <property type="match status" value="1"/>
</dbReference>
<dbReference type="InterPro" id="IPR059000">
    <property type="entry name" value="ATPase_P-type_domA"/>
</dbReference>
<protein>
    <recommendedName>
        <fullName evidence="4">Copper-exporting P-type ATPase</fullName>
        <ecNumber evidence="3">7.2.2.8</ecNumber>
    </recommendedName>
    <alternativeName>
        <fullName evidence="18">Copper-exporting P-type ATPase A</fullName>
    </alternativeName>
    <alternativeName>
        <fullName evidence="19">Cu(+)-exporting ATPase</fullName>
    </alternativeName>
</protein>
<evidence type="ECO:0000313" key="23">
    <source>
        <dbReference type="EMBL" id="EHG24452.1"/>
    </source>
</evidence>
<evidence type="ECO:0000256" key="4">
    <source>
        <dbReference type="ARBA" id="ARBA00015102"/>
    </source>
</evidence>
<feature type="transmembrane region" description="Helical" evidence="21">
    <location>
        <begin position="219"/>
        <end position="238"/>
    </location>
</feature>
<dbReference type="InterPro" id="IPR006121">
    <property type="entry name" value="HMA_dom"/>
</dbReference>
<evidence type="ECO:0000256" key="13">
    <source>
        <dbReference type="ARBA" id="ARBA00022967"/>
    </source>
</evidence>
<dbReference type="CDD" id="cd02094">
    <property type="entry name" value="P-type_ATPase_Cu-like"/>
    <property type="match status" value="1"/>
</dbReference>
<dbReference type="InterPro" id="IPR023299">
    <property type="entry name" value="ATPase_P-typ_cyto_dom_N"/>
</dbReference>
<dbReference type="PRINTS" id="PR00941">
    <property type="entry name" value="CDATPASE"/>
</dbReference>
<evidence type="ECO:0000256" key="21">
    <source>
        <dbReference type="RuleBase" id="RU362081"/>
    </source>
</evidence>
<evidence type="ECO:0000256" key="9">
    <source>
        <dbReference type="ARBA" id="ARBA00022741"/>
    </source>
</evidence>
<keyword evidence="8" id="KW-0677">Repeat</keyword>
<evidence type="ECO:0000256" key="2">
    <source>
        <dbReference type="ARBA" id="ARBA00006024"/>
    </source>
</evidence>
<dbReference type="InterPro" id="IPR036412">
    <property type="entry name" value="HAD-like_sf"/>
</dbReference>
<keyword evidence="24" id="KW-1185">Reference proteome</keyword>
<keyword evidence="11 21" id="KW-0067">ATP-binding</keyword>
<comment type="subcellular location">
    <subcellularLocation>
        <location evidence="21">Cell membrane</location>
    </subcellularLocation>
    <subcellularLocation>
        <location evidence="1">Endomembrane system</location>
        <topology evidence="1">Multi-pass membrane protein</topology>
    </subcellularLocation>
</comment>
<evidence type="ECO:0000256" key="3">
    <source>
        <dbReference type="ARBA" id="ARBA00012517"/>
    </source>
</evidence>
<dbReference type="InterPro" id="IPR023298">
    <property type="entry name" value="ATPase_P-typ_TM_dom_sf"/>
</dbReference>
<evidence type="ECO:0000256" key="20">
    <source>
        <dbReference type="ARBA" id="ARBA00049289"/>
    </source>
</evidence>
<dbReference type="RefSeq" id="WP_006696561.1">
    <property type="nucleotide sequence ID" value="NZ_JH376859.1"/>
</dbReference>
<organism evidence="23 24">
    <name type="scientific">Selenomonas noxia F0398</name>
    <dbReference type="NCBI Taxonomy" id="702437"/>
    <lineage>
        <taxon>Bacteria</taxon>
        <taxon>Bacillati</taxon>
        <taxon>Bacillota</taxon>
        <taxon>Negativicutes</taxon>
        <taxon>Selenomonadales</taxon>
        <taxon>Selenomonadaceae</taxon>
        <taxon>Selenomonas</taxon>
    </lineage>
</organism>
<dbReference type="Pfam" id="PF00403">
    <property type="entry name" value="HMA"/>
    <property type="match status" value="2"/>
</dbReference>
<dbReference type="InterPro" id="IPR027256">
    <property type="entry name" value="P-typ_ATPase_IB"/>
</dbReference>
<sequence>MRKETFNVTGMTCSACAARVERAVKKIEGTADISVNLLTNTMTLAYDEAAANPAAIIAAVEDAGYGASVKGAASAQATPQAGGSSEAGADTAEKEIRAMRSRLTVSILFLLPTMYIAMSHMLAGWGIPYLASFADVFWGAENALTFALAQFVLILPIMYVNRAYYVNGFRSLLHAAPNMDTLVGIGSMASALFGVFAMFRMSWGLGHGDLALAAEYSTNLYFESAGMIVTLITVGKYLEARAKGQTTGALTALMQLAPAEATVIRDGSEQIVPVTALSLGDTVIVRPGARIPVDGTVTEGATSVDESAVTGESMPVPKAKGDAVTSGTLNIEGTIRFTATRVGEDTTIRQLIRLVDDASGSKAPIARLADRVSAVFVPVVIAIALAAGGIWLMMGASVEFAFSITISILVISCPCALGLATPVAIMVGTGRGAAHGILIKSGAALETAGNIDTVLMDKTGTLTQGRPQLVSIRPIGITADELIALAAALEAGSEHPIAAAIRSYAERKVLDVLAAADFQAVFGRGVRARVGGADCAAGNAALLAELNVPLSEEITAALADMAEHGETALAVVRENRAVGLLGVRDAEKPTSAAAVAQMKAMGLTPVMLTGDDARTAQVIAARLGIDHVIAGVLPSEKRAHVERLQQEGHRVAMIGDGVNDAPALVQADLGIAIGAGTDVAVDSADAVLVRSDLLDAVSAIRLSRSVMRNIKENLFWAFFYNVIGIPLAAGVLYPTFGVKLSPMIGAAAMSLSSVCVVLNALRLRFFAIVHEPAAAAEQTDIEPEITAIAPAMDETAAEISAVHRKEESAMQKTINVKGMTCPNCVKHVTKALSGMEGVSDVSVSLEAGTATFTASRDIPAAELAAVLDDAGYELG</sequence>
<feature type="transmembrane region" description="Helical" evidence="21">
    <location>
        <begin position="181"/>
        <end position="199"/>
    </location>
</feature>
<comment type="catalytic activity">
    <reaction evidence="20">
        <text>Cu(+)(in) + ATP + H2O = Cu(+)(out) + ADP + phosphate + H(+)</text>
        <dbReference type="Rhea" id="RHEA:25792"/>
        <dbReference type="ChEBI" id="CHEBI:15377"/>
        <dbReference type="ChEBI" id="CHEBI:15378"/>
        <dbReference type="ChEBI" id="CHEBI:30616"/>
        <dbReference type="ChEBI" id="CHEBI:43474"/>
        <dbReference type="ChEBI" id="CHEBI:49552"/>
        <dbReference type="ChEBI" id="CHEBI:456216"/>
        <dbReference type="EC" id="7.2.2.8"/>
    </reaction>
</comment>
<dbReference type="CDD" id="cd00371">
    <property type="entry name" value="HMA"/>
    <property type="match status" value="2"/>
</dbReference>
<dbReference type="PROSITE" id="PS50846">
    <property type="entry name" value="HMA_2"/>
    <property type="match status" value="2"/>
</dbReference>
<dbReference type="SFLD" id="SFLDG00002">
    <property type="entry name" value="C1.7:_P-type_atpase_like"/>
    <property type="match status" value="1"/>
</dbReference>
<dbReference type="PANTHER" id="PTHR43520">
    <property type="entry name" value="ATP7, ISOFORM B"/>
    <property type="match status" value="1"/>
</dbReference>
<dbReference type="InterPro" id="IPR001757">
    <property type="entry name" value="P_typ_ATPase"/>
</dbReference>
<keyword evidence="14 21" id="KW-1133">Transmembrane helix</keyword>
<keyword evidence="6 21" id="KW-0812">Transmembrane</keyword>
<keyword evidence="10" id="KW-0187">Copper transport</keyword>
<name>A0ABN0DP93_9FIRM</name>
<dbReference type="SUPFAM" id="SSF55008">
    <property type="entry name" value="HMA, heavy metal-associated domain"/>
    <property type="match status" value="2"/>
</dbReference>
<feature type="domain" description="HMA" evidence="22">
    <location>
        <begin position="2"/>
        <end position="68"/>
    </location>
</feature>
<keyword evidence="12" id="KW-0460">Magnesium</keyword>
<evidence type="ECO:0000256" key="6">
    <source>
        <dbReference type="ARBA" id="ARBA00022692"/>
    </source>
</evidence>
<feature type="transmembrane region" description="Helical" evidence="21">
    <location>
        <begin position="103"/>
        <end position="123"/>
    </location>
</feature>
<dbReference type="EC" id="7.2.2.8" evidence="3"/>
<comment type="caution">
    <text evidence="23">The sequence shown here is derived from an EMBL/GenBank/DDBJ whole genome shotgun (WGS) entry which is preliminary data.</text>
</comment>
<keyword evidence="16" id="KW-0406">Ion transport</keyword>
<dbReference type="InterPro" id="IPR017969">
    <property type="entry name" value="Heavy-metal-associated_CS"/>
</dbReference>
<keyword evidence="7 21" id="KW-0479">Metal-binding</keyword>
<feature type="transmembrane region" description="Helical" evidence="21">
    <location>
        <begin position="714"/>
        <end position="736"/>
    </location>
</feature>
<dbReference type="SFLD" id="SFLDF00027">
    <property type="entry name" value="p-type_atpase"/>
    <property type="match status" value="1"/>
</dbReference>
<evidence type="ECO:0000313" key="24">
    <source>
        <dbReference type="Proteomes" id="UP000003175"/>
    </source>
</evidence>
<evidence type="ECO:0000256" key="11">
    <source>
        <dbReference type="ARBA" id="ARBA00022840"/>
    </source>
</evidence>
<keyword evidence="9 21" id="KW-0547">Nucleotide-binding</keyword>
<comment type="similarity">
    <text evidence="2 21">Belongs to the cation transport ATPase (P-type) (TC 3.A.3) family. Type IB subfamily.</text>
</comment>
<keyword evidence="15" id="KW-0186">Copper</keyword>
<evidence type="ECO:0000256" key="12">
    <source>
        <dbReference type="ARBA" id="ARBA00022842"/>
    </source>
</evidence>
<dbReference type="NCBIfam" id="TIGR01494">
    <property type="entry name" value="ATPase_P-type"/>
    <property type="match status" value="1"/>
</dbReference>
<dbReference type="InterPro" id="IPR036163">
    <property type="entry name" value="HMA_dom_sf"/>
</dbReference>
<dbReference type="PANTHER" id="PTHR43520:SF8">
    <property type="entry name" value="P-TYPE CU(+) TRANSPORTER"/>
    <property type="match status" value="1"/>
</dbReference>
<evidence type="ECO:0000256" key="18">
    <source>
        <dbReference type="ARBA" id="ARBA00029719"/>
    </source>
</evidence>
<dbReference type="Pfam" id="PF00122">
    <property type="entry name" value="E1-E2_ATPase"/>
    <property type="match status" value="1"/>
</dbReference>
<dbReference type="Gene3D" id="3.30.70.100">
    <property type="match status" value="2"/>
</dbReference>
<dbReference type="SFLD" id="SFLDS00003">
    <property type="entry name" value="Haloacid_Dehalogenase"/>
    <property type="match status" value="1"/>
</dbReference>
<keyword evidence="13" id="KW-1278">Translocase</keyword>
<dbReference type="InterPro" id="IPR044492">
    <property type="entry name" value="P_typ_ATPase_HD_dom"/>
</dbReference>
<gene>
    <name evidence="23" type="ORF">HMPREF9432_01302</name>
</gene>
<feature type="domain" description="HMA" evidence="22">
    <location>
        <begin position="810"/>
        <end position="875"/>
    </location>
</feature>
<dbReference type="InterPro" id="IPR018303">
    <property type="entry name" value="ATPase_P-typ_P_site"/>
</dbReference>
<evidence type="ECO:0000256" key="8">
    <source>
        <dbReference type="ARBA" id="ARBA00022737"/>
    </source>
</evidence>
<dbReference type="Gene3D" id="2.70.150.10">
    <property type="entry name" value="Calcium-transporting ATPase, cytoplasmic transduction domain A"/>
    <property type="match status" value="1"/>
</dbReference>
<keyword evidence="17 21" id="KW-0472">Membrane</keyword>
<dbReference type="PROSITE" id="PS01047">
    <property type="entry name" value="HMA_1"/>
    <property type="match status" value="2"/>
</dbReference>
<evidence type="ECO:0000256" key="10">
    <source>
        <dbReference type="ARBA" id="ARBA00022796"/>
    </source>
</evidence>
<dbReference type="InterPro" id="IPR006122">
    <property type="entry name" value="HMA_Cu_ion-bd"/>
</dbReference>
<dbReference type="EMBL" id="ADGH01000012">
    <property type="protein sequence ID" value="EHG24452.1"/>
    <property type="molecule type" value="Genomic_DNA"/>
</dbReference>
<dbReference type="NCBIfam" id="TIGR01525">
    <property type="entry name" value="ATPase-IB_hvy"/>
    <property type="match status" value="1"/>
</dbReference>
<proteinExistence type="inferred from homology"/>
<dbReference type="InterPro" id="IPR023214">
    <property type="entry name" value="HAD_sf"/>
</dbReference>
<feature type="transmembrane region" description="Helical" evidence="21">
    <location>
        <begin position="400"/>
        <end position="425"/>
    </location>
</feature>
<evidence type="ECO:0000256" key="19">
    <source>
        <dbReference type="ARBA" id="ARBA00033239"/>
    </source>
</evidence>
<feature type="transmembrane region" description="Helical" evidence="21">
    <location>
        <begin position="372"/>
        <end position="394"/>
    </location>
</feature>
<dbReference type="InterPro" id="IPR008250">
    <property type="entry name" value="ATPase_P-typ_transduc_dom_A_sf"/>
</dbReference>
<reference evidence="23 24" key="1">
    <citation type="submission" date="2011-08" db="EMBL/GenBank/DDBJ databases">
        <title>The Genome Sequence of Selenomonas noxia F0398.</title>
        <authorList>
            <consortium name="The Broad Institute Genome Sequencing Platform"/>
            <person name="Earl A."/>
            <person name="Ward D."/>
            <person name="Feldgarden M."/>
            <person name="Gevers D."/>
            <person name="Izard J."/>
            <person name="Ganesan A."/>
            <person name="Blanton J.M."/>
            <person name="Baranova O.V."/>
            <person name="Tanner A.C."/>
            <person name="Dewhirst F.E."/>
            <person name="Young S.K."/>
            <person name="Zeng Q."/>
            <person name="Gargeya S."/>
            <person name="Fitzgerald M."/>
            <person name="Haas B."/>
            <person name="Abouelleil A."/>
            <person name="Alvarado L."/>
            <person name="Arachchi H.M."/>
            <person name="Berlin A."/>
            <person name="Brown A."/>
            <person name="Chapman S.B."/>
            <person name="Chen Z."/>
            <person name="Dunbar C."/>
            <person name="Freedman E."/>
            <person name="Gearin G."/>
            <person name="Gellesch M."/>
            <person name="Goldberg J."/>
            <person name="Griggs A."/>
            <person name="Gujja S."/>
            <person name="Heiman D."/>
            <person name="Howarth C."/>
            <person name="Larson L."/>
            <person name="Lui A."/>
            <person name="MacDonald P.J.P."/>
            <person name="Montmayeur A."/>
            <person name="Murphy C."/>
            <person name="Neiman D."/>
            <person name="Pearson M."/>
            <person name="Priest M."/>
            <person name="Roberts A."/>
            <person name="Saif S."/>
            <person name="Shea T."/>
            <person name="Shenoy N."/>
            <person name="Sisk P."/>
            <person name="Stolte C."/>
            <person name="Sykes S."/>
            <person name="Wortman J."/>
            <person name="Nusbaum C."/>
            <person name="Birren B."/>
        </authorList>
    </citation>
    <scope>NUCLEOTIDE SEQUENCE [LARGE SCALE GENOMIC DNA]</scope>
    <source>
        <strain evidence="23 24">F0398</strain>
    </source>
</reference>
<dbReference type="SUPFAM" id="SSF81653">
    <property type="entry name" value="Calcium ATPase, transduction domain A"/>
    <property type="match status" value="1"/>
</dbReference>
<dbReference type="Gene3D" id="3.40.50.1000">
    <property type="entry name" value="HAD superfamily/HAD-like"/>
    <property type="match status" value="1"/>
</dbReference>
<keyword evidence="21" id="KW-1003">Cell membrane</keyword>
<dbReference type="PROSITE" id="PS00154">
    <property type="entry name" value="ATPASE_E1_E2"/>
    <property type="match status" value="1"/>
</dbReference>
<evidence type="ECO:0000256" key="17">
    <source>
        <dbReference type="ARBA" id="ARBA00023136"/>
    </source>
</evidence>
<evidence type="ECO:0000259" key="22">
    <source>
        <dbReference type="PROSITE" id="PS50846"/>
    </source>
</evidence>